<dbReference type="InterPro" id="IPR022409">
    <property type="entry name" value="PKD/Chitinase_dom"/>
</dbReference>
<dbReference type="SUPFAM" id="SSF49299">
    <property type="entry name" value="PKD domain"/>
    <property type="match status" value="2"/>
</dbReference>
<evidence type="ECO:0000313" key="3">
    <source>
        <dbReference type="EMBL" id="AXY78194.1"/>
    </source>
</evidence>
<dbReference type="EMBL" id="CP032157">
    <property type="protein sequence ID" value="AXY78194.1"/>
    <property type="molecule type" value="Genomic_DNA"/>
</dbReference>
<evidence type="ECO:0000259" key="2">
    <source>
        <dbReference type="PROSITE" id="PS50093"/>
    </source>
</evidence>
<sequence length="869" mass="93356">MRRSYFAILFLVTFFNARADHITGGETYYTLISSANGQFRYHVTVKLFMDCFSNRQFSNPGIIGIFNKASGARIQDVSVPLSHQETLNLTDAGPCITNPPAVCYRVGYYEFDVTLPASPDGYVISTQVNYRVNGISNLTSGYSNVGATYCGEIPGTNAHPDGPKNHSARFTGSDMVVVCANNTFSYSFAASDGDDDELFYSFCEAYVGGSIGGGGNATPPNPPPYYSVPYGNGYNGGSPLGNKVKINSSTGMITGIAPPEGTYVVTVCVQEIRDHKVIAIQRKDLQIKITSCNVAAASLPPGYMLCDNTQTINLVNFSNSPLINSYNWEIATTGGTTIYTSAAPTPSFTFADTGTYQVKLVINRNGQCADSSTTLARVYPGFVPAFSFAGICVNKPTKFTDATSTRYGLVDGWHWDFGQPGDPTATATDQHPTYTYSSLGLKNVQLIVTNTKGCIDTLVKPVQIVDKPPITLAFRDTLICIPDAVQLKASGSGVFSWTPGVNIINANSATPTVSPTSTMHYYVNLDDNGCLNRDSVKVRVVDHVTLRVMDDTIICQGDAILLHLESDGLRYEWTPAQQMPNPYIAFPTATTTFNTLYKVTAFIGSCSALGDVAVTTVPYPLANAGPDVMICYDAAVQLNGSTDGKTVQWSPIASLSNSTILNPVAKPPGTTNYILAAYDNRGCPKAGLDSVLVTVLPDILAFAGHDTAAVIGQPLQLKASGGVRYNWSPGEGLSATDIPNPIVTHFTPSNGINYKVMVYNEANCVDSAFVQVKVFKTRPSIFVPSAFSPNGDRNNDVFRFVAAGMQNVEYFNVYNRWGQLVYSTTSGANGWDGTIGGKAQSAGIYVWAVRATDYTGTVYTQKGTVTLVR</sequence>
<keyword evidence="4" id="KW-1185">Reference proteome</keyword>
<dbReference type="InterPro" id="IPR013783">
    <property type="entry name" value="Ig-like_fold"/>
</dbReference>
<dbReference type="Gene3D" id="2.60.40.10">
    <property type="entry name" value="Immunoglobulins"/>
    <property type="match status" value="2"/>
</dbReference>
<dbReference type="NCBIfam" id="TIGR04131">
    <property type="entry name" value="Bac_Flav_CTERM"/>
    <property type="match status" value="1"/>
</dbReference>
<feature type="chain" id="PRO_5017789981" description="PKD domain-containing protein" evidence="1">
    <location>
        <begin position="20"/>
        <end position="869"/>
    </location>
</feature>
<dbReference type="Pfam" id="PF13585">
    <property type="entry name" value="CHU_C"/>
    <property type="match status" value="1"/>
</dbReference>
<dbReference type="InterPro" id="IPR026341">
    <property type="entry name" value="T9SS_type_B"/>
</dbReference>
<name>A0A3B7MUH9_9BACT</name>
<dbReference type="OrthoDB" id="1490014at2"/>
<feature type="signal peptide" evidence="1">
    <location>
        <begin position="1"/>
        <end position="19"/>
    </location>
</feature>
<keyword evidence="1" id="KW-0732">Signal</keyword>
<dbReference type="AlphaFoldDB" id="A0A3B7MUH9"/>
<gene>
    <name evidence="3" type="ORF">D3H65_31190</name>
</gene>
<evidence type="ECO:0000313" key="4">
    <source>
        <dbReference type="Proteomes" id="UP000263900"/>
    </source>
</evidence>
<protein>
    <recommendedName>
        <fullName evidence="2">PKD domain-containing protein</fullName>
    </recommendedName>
</protein>
<dbReference type="KEGG" id="pseg:D3H65_31190"/>
<dbReference type="CDD" id="cd00146">
    <property type="entry name" value="PKD"/>
    <property type="match status" value="1"/>
</dbReference>
<proteinExistence type="predicted"/>
<dbReference type="InterPro" id="IPR035986">
    <property type="entry name" value="PKD_dom_sf"/>
</dbReference>
<feature type="domain" description="PKD" evidence="2">
    <location>
        <begin position="413"/>
        <end position="464"/>
    </location>
</feature>
<evidence type="ECO:0000256" key="1">
    <source>
        <dbReference type="SAM" id="SignalP"/>
    </source>
</evidence>
<dbReference type="InterPro" id="IPR000601">
    <property type="entry name" value="PKD_dom"/>
</dbReference>
<reference evidence="3 4" key="1">
    <citation type="submission" date="2018-09" db="EMBL/GenBank/DDBJ databases">
        <title>Genome sequencing of strain 6GH32-13.</title>
        <authorList>
            <person name="Weon H.-Y."/>
            <person name="Heo J."/>
            <person name="Kwon S.-W."/>
        </authorList>
    </citation>
    <scope>NUCLEOTIDE SEQUENCE [LARGE SCALE GENOMIC DNA]</scope>
    <source>
        <strain evidence="3 4">5GH32-13</strain>
    </source>
</reference>
<dbReference type="PROSITE" id="PS50093">
    <property type="entry name" value="PKD"/>
    <property type="match status" value="1"/>
</dbReference>
<organism evidence="3 4">
    <name type="scientific">Paraflavitalea soli</name>
    <dbReference type="NCBI Taxonomy" id="2315862"/>
    <lineage>
        <taxon>Bacteria</taxon>
        <taxon>Pseudomonadati</taxon>
        <taxon>Bacteroidota</taxon>
        <taxon>Chitinophagia</taxon>
        <taxon>Chitinophagales</taxon>
        <taxon>Chitinophagaceae</taxon>
        <taxon>Paraflavitalea</taxon>
    </lineage>
</organism>
<dbReference type="Proteomes" id="UP000263900">
    <property type="component" value="Chromosome"/>
</dbReference>
<accession>A0A3B7MUH9</accession>
<dbReference type="SMART" id="SM00089">
    <property type="entry name" value="PKD"/>
    <property type="match status" value="3"/>
</dbReference>